<gene>
    <name evidence="1" type="ORF">D9757_009035</name>
</gene>
<evidence type="ECO:0000313" key="1">
    <source>
        <dbReference type="EMBL" id="KAF5381458.1"/>
    </source>
</evidence>
<dbReference type="EMBL" id="JAACJN010000058">
    <property type="protein sequence ID" value="KAF5381458.1"/>
    <property type="molecule type" value="Genomic_DNA"/>
</dbReference>
<name>A0A8H5M5C2_9AGAR</name>
<keyword evidence="2" id="KW-1185">Reference proteome</keyword>
<proteinExistence type="predicted"/>
<organism evidence="1 2">
    <name type="scientific">Collybiopsis confluens</name>
    <dbReference type="NCBI Taxonomy" id="2823264"/>
    <lineage>
        <taxon>Eukaryota</taxon>
        <taxon>Fungi</taxon>
        <taxon>Dikarya</taxon>
        <taxon>Basidiomycota</taxon>
        <taxon>Agaricomycotina</taxon>
        <taxon>Agaricomycetes</taxon>
        <taxon>Agaricomycetidae</taxon>
        <taxon>Agaricales</taxon>
        <taxon>Marasmiineae</taxon>
        <taxon>Omphalotaceae</taxon>
        <taxon>Collybiopsis</taxon>
    </lineage>
</organism>
<sequence>MVCHFQRTKMSVTDYMFGAQKTAIVFFDRNYDMNNICHLGLGRSTLVSDSSKFLGLQHSVSFSHIISLCSTTSDGQNASIFDSNPTIDPGSAPKTTFSTGTLTLQCSLSGTQFVTISNDNSKTVVVILDKTVANQWMRRSYPTAMDRYNT</sequence>
<accession>A0A8H5M5C2</accession>
<comment type="caution">
    <text evidence="1">The sequence shown here is derived from an EMBL/GenBank/DDBJ whole genome shotgun (WGS) entry which is preliminary data.</text>
</comment>
<dbReference type="AlphaFoldDB" id="A0A8H5M5C2"/>
<protein>
    <submittedName>
        <fullName evidence="1">Uncharacterized protein</fullName>
    </submittedName>
</protein>
<evidence type="ECO:0000313" key="2">
    <source>
        <dbReference type="Proteomes" id="UP000518752"/>
    </source>
</evidence>
<dbReference type="Proteomes" id="UP000518752">
    <property type="component" value="Unassembled WGS sequence"/>
</dbReference>
<reference evidence="1 2" key="1">
    <citation type="journal article" date="2020" name="ISME J.">
        <title>Uncovering the hidden diversity of litter-decomposition mechanisms in mushroom-forming fungi.</title>
        <authorList>
            <person name="Floudas D."/>
            <person name="Bentzer J."/>
            <person name="Ahren D."/>
            <person name="Johansson T."/>
            <person name="Persson P."/>
            <person name="Tunlid A."/>
        </authorList>
    </citation>
    <scope>NUCLEOTIDE SEQUENCE [LARGE SCALE GENOMIC DNA]</scope>
    <source>
        <strain evidence="1 2">CBS 406.79</strain>
    </source>
</reference>